<dbReference type="RefSeq" id="WP_063363868.1">
    <property type="nucleotide sequence ID" value="NZ_AUXZ01000127.1"/>
</dbReference>
<dbReference type="EMBL" id="AUXZ01000127">
    <property type="protein sequence ID" value="KZN45720.1"/>
    <property type="molecule type" value="Genomic_DNA"/>
</dbReference>
<dbReference type="OrthoDB" id="6315618at2"/>
<keyword evidence="1" id="KW-0472">Membrane</keyword>
<feature type="transmembrane region" description="Helical" evidence="1">
    <location>
        <begin position="21"/>
        <end position="41"/>
    </location>
</feature>
<accession>A0A167ARP1</accession>
<feature type="transmembrane region" description="Helical" evidence="1">
    <location>
        <begin position="47"/>
        <end position="70"/>
    </location>
</feature>
<dbReference type="AlphaFoldDB" id="A0A167ARP1"/>
<evidence type="ECO:0000313" key="2">
    <source>
        <dbReference type="EMBL" id="KZN45720.1"/>
    </source>
</evidence>
<proteinExistence type="predicted"/>
<evidence type="ECO:0000313" key="3">
    <source>
        <dbReference type="Proteomes" id="UP000076503"/>
    </source>
</evidence>
<keyword evidence="1" id="KW-0812">Transmembrane</keyword>
<evidence type="ECO:0008006" key="4">
    <source>
        <dbReference type="Google" id="ProtNLM"/>
    </source>
</evidence>
<evidence type="ECO:0000256" key="1">
    <source>
        <dbReference type="SAM" id="Phobius"/>
    </source>
</evidence>
<dbReference type="PATRIC" id="fig|1365251.3.peg.4718"/>
<sequence>MRELNVREIQQVSGGDALRGFNWGAAVGTVGGAVWTGSSVGATRGGVIGGALGFSFGFGYGVGTVLYQFATR</sequence>
<organism evidence="2 3">
    <name type="scientific">Pseudoalteromonas luteoviolacea H33</name>
    <dbReference type="NCBI Taxonomy" id="1365251"/>
    <lineage>
        <taxon>Bacteria</taxon>
        <taxon>Pseudomonadati</taxon>
        <taxon>Pseudomonadota</taxon>
        <taxon>Gammaproteobacteria</taxon>
        <taxon>Alteromonadales</taxon>
        <taxon>Pseudoalteromonadaceae</taxon>
        <taxon>Pseudoalteromonas</taxon>
    </lineage>
</organism>
<dbReference type="Proteomes" id="UP000076503">
    <property type="component" value="Unassembled WGS sequence"/>
</dbReference>
<keyword evidence="1" id="KW-1133">Transmembrane helix</keyword>
<protein>
    <recommendedName>
        <fullName evidence="4">Bacteriocin</fullName>
    </recommendedName>
</protein>
<gene>
    <name evidence="2" type="ORF">N476_25170</name>
</gene>
<comment type="caution">
    <text evidence="2">The sequence shown here is derived from an EMBL/GenBank/DDBJ whole genome shotgun (WGS) entry which is preliminary data.</text>
</comment>
<name>A0A167ARP1_9GAMM</name>
<reference evidence="2 3" key="1">
    <citation type="submission" date="2013-07" db="EMBL/GenBank/DDBJ databases">
        <title>Comparative Genomic and Metabolomic Analysis of Twelve Strains of Pseudoalteromonas luteoviolacea.</title>
        <authorList>
            <person name="Vynne N.G."/>
            <person name="Mansson M."/>
            <person name="Gram L."/>
        </authorList>
    </citation>
    <scope>NUCLEOTIDE SEQUENCE [LARGE SCALE GENOMIC DNA]</scope>
    <source>
        <strain evidence="2 3">H33</strain>
    </source>
</reference>